<name>A0A2K4ZG72_9FIRM</name>
<dbReference type="RefSeq" id="WP_103239571.1">
    <property type="nucleotide sequence ID" value="NZ_JANJZD010000001.1"/>
</dbReference>
<reference evidence="2 3" key="1">
    <citation type="submission" date="2018-01" db="EMBL/GenBank/DDBJ databases">
        <authorList>
            <person name="Gaut B.S."/>
            <person name="Morton B.R."/>
            <person name="Clegg M.T."/>
            <person name="Duvall M.R."/>
        </authorList>
    </citation>
    <scope>NUCLEOTIDE SEQUENCE [LARGE SCALE GENOMIC DNA]</scope>
    <source>
        <strain evidence="2">GP69</strain>
    </source>
</reference>
<accession>A0A2K4ZG72</accession>
<dbReference type="Proteomes" id="UP000236311">
    <property type="component" value="Unassembled WGS sequence"/>
</dbReference>
<dbReference type="Gene3D" id="3.90.550.20">
    <property type="match status" value="1"/>
</dbReference>
<dbReference type="Pfam" id="PF04488">
    <property type="entry name" value="Gly_transf_sug"/>
    <property type="match status" value="1"/>
</dbReference>
<dbReference type="InterPro" id="IPR007577">
    <property type="entry name" value="GlycoTrfase_DXD_sugar-bd_CS"/>
</dbReference>
<keyword evidence="1" id="KW-0808">Transferase</keyword>
<dbReference type="OrthoDB" id="9802987at2"/>
<evidence type="ECO:0000313" key="2">
    <source>
        <dbReference type="EMBL" id="SOY29465.1"/>
    </source>
</evidence>
<dbReference type="PANTHER" id="PTHR32385:SF15">
    <property type="entry name" value="INOSITOL PHOSPHOCERAMIDE MANNOSYLTRANSFERASE 1"/>
    <property type="match status" value="1"/>
</dbReference>
<gene>
    <name evidence="2" type="primary">setA</name>
    <name evidence="2" type="ORF">AMURIS_02186</name>
</gene>
<dbReference type="InterPro" id="IPR029044">
    <property type="entry name" value="Nucleotide-diphossugar_trans"/>
</dbReference>
<evidence type="ECO:0000256" key="1">
    <source>
        <dbReference type="ARBA" id="ARBA00022679"/>
    </source>
</evidence>
<proteinExistence type="predicted"/>
<dbReference type="GO" id="GO:0000030">
    <property type="term" value="F:mannosyltransferase activity"/>
    <property type="evidence" value="ECO:0007669"/>
    <property type="project" value="TreeGrafter"/>
</dbReference>
<dbReference type="GO" id="GO:0051999">
    <property type="term" value="P:mannosyl-inositol phosphorylceramide biosynthetic process"/>
    <property type="evidence" value="ECO:0007669"/>
    <property type="project" value="TreeGrafter"/>
</dbReference>
<keyword evidence="3" id="KW-1185">Reference proteome</keyword>
<dbReference type="SUPFAM" id="SSF53448">
    <property type="entry name" value="Nucleotide-diphospho-sugar transferases"/>
    <property type="match status" value="1"/>
</dbReference>
<sequence length="380" mass="44254">MNIKCCAFSSMAAEIKKSDQKIMLFGAGAIGTVTVPEILKDNGLLQYVICYLDNDCEKWGKEINISDKTVKVSSPQYIRKYTTQIAVLLNISRYAEALEQLEALEKWQGMLTCYIMPLMCIYNFNNDKWSGAVKDFSRKLIPKQIHYMWFGGKRLPQNLQKCVNSWKEFCPDYEIIRWDETNYDVSKNLYMKQAYQNGAYGFIPDYARLDILYNYGGIYLDTDVELIRPLDELLYQEAFCGVEKWQILNFGGCSGAVKGQQALKKLLDYREKISFIDENGMINKNTCGFYDTRVILDNGYKINGYNQKILGMNIYSYDYFHPYDYMTGQMFITENTFSIHHFNGGWLDEKLRQMNQKTAESFKEICKRIVFGDMESDNEN</sequence>
<dbReference type="EMBL" id="OFSM01000010">
    <property type="protein sequence ID" value="SOY29465.1"/>
    <property type="molecule type" value="Genomic_DNA"/>
</dbReference>
<protein>
    <submittedName>
        <fullName evidence="2">Subversion of eukaryotic traffic protein A</fullName>
    </submittedName>
</protein>
<organism evidence="2 3">
    <name type="scientific">Acetatifactor muris</name>
    <dbReference type="NCBI Taxonomy" id="879566"/>
    <lineage>
        <taxon>Bacteria</taxon>
        <taxon>Bacillati</taxon>
        <taxon>Bacillota</taxon>
        <taxon>Clostridia</taxon>
        <taxon>Lachnospirales</taxon>
        <taxon>Lachnospiraceae</taxon>
        <taxon>Acetatifactor</taxon>
    </lineage>
</organism>
<dbReference type="AlphaFoldDB" id="A0A2K4ZG72"/>
<dbReference type="InterPro" id="IPR051706">
    <property type="entry name" value="Glycosyltransferase_domain"/>
</dbReference>
<dbReference type="GO" id="GO:0016020">
    <property type="term" value="C:membrane"/>
    <property type="evidence" value="ECO:0007669"/>
    <property type="project" value="GOC"/>
</dbReference>
<dbReference type="PANTHER" id="PTHR32385">
    <property type="entry name" value="MANNOSYL PHOSPHORYLINOSITOL CERAMIDE SYNTHASE"/>
    <property type="match status" value="1"/>
</dbReference>
<evidence type="ECO:0000313" key="3">
    <source>
        <dbReference type="Proteomes" id="UP000236311"/>
    </source>
</evidence>